<evidence type="ECO:0000256" key="3">
    <source>
        <dbReference type="SAM" id="Coils"/>
    </source>
</evidence>
<dbReference type="SUPFAM" id="SSF75553">
    <property type="entry name" value="Smc hinge domain"/>
    <property type="match status" value="1"/>
</dbReference>
<comment type="subcellular location">
    <subcellularLocation>
        <location evidence="1">Nucleus</location>
    </subcellularLocation>
</comment>
<comment type="caution">
    <text evidence="5">The sequence shown here is derived from an EMBL/GenBank/DDBJ whole genome shotgun (WGS) entry which is preliminary data.</text>
</comment>
<proteinExistence type="predicted"/>
<dbReference type="OrthoDB" id="552327at2759"/>
<dbReference type="Pfam" id="PF06470">
    <property type="entry name" value="SMC_hinge"/>
    <property type="match status" value="1"/>
</dbReference>
<dbReference type="EMBL" id="LXWW01000149">
    <property type="protein sequence ID" value="OAO15346.1"/>
    <property type="molecule type" value="Genomic_DNA"/>
</dbReference>
<dbReference type="AlphaFoldDB" id="A0A196SG99"/>
<dbReference type="InterPro" id="IPR003395">
    <property type="entry name" value="RecF/RecN/SMC_N"/>
</dbReference>
<keyword evidence="6" id="KW-1185">Reference proteome</keyword>
<dbReference type="Proteomes" id="UP000078348">
    <property type="component" value="Unassembled WGS sequence"/>
</dbReference>
<dbReference type="SUPFAM" id="SSF52540">
    <property type="entry name" value="P-loop containing nucleoside triphosphate hydrolases"/>
    <property type="match status" value="2"/>
</dbReference>
<keyword evidence="2 3" id="KW-0175">Coiled coil</keyword>
<dbReference type="PANTHER" id="PTHR18937">
    <property type="entry name" value="STRUCTURAL MAINTENANCE OF CHROMOSOMES SMC FAMILY MEMBER"/>
    <property type="match status" value="1"/>
</dbReference>
<dbReference type="GO" id="GO:0005694">
    <property type="term" value="C:chromosome"/>
    <property type="evidence" value="ECO:0007669"/>
    <property type="project" value="InterPro"/>
</dbReference>
<dbReference type="GO" id="GO:0005524">
    <property type="term" value="F:ATP binding"/>
    <property type="evidence" value="ECO:0007669"/>
    <property type="project" value="InterPro"/>
</dbReference>
<dbReference type="STRING" id="478820.A0A196SG99"/>
<gene>
    <name evidence="5" type="ORF">AV274_2934</name>
</gene>
<dbReference type="Gene3D" id="3.30.70.1620">
    <property type="match status" value="1"/>
</dbReference>
<name>A0A196SG99_BLAHN</name>
<dbReference type="InterPro" id="IPR036277">
    <property type="entry name" value="SMC_hinge_sf"/>
</dbReference>
<dbReference type="InterPro" id="IPR010935">
    <property type="entry name" value="SMC_hinge"/>
</dbReference>
<feature type="coiled-coil region" evidence="3">
    <location>
        <begin position="896"/>
        <end position="965"/>
    </location>
</feature>
<organism evidence="5 6">
    <name type="scientific">Blastocystis sp. subtype 1 (strain ATCC 50177 / NandII)</name>
    <dbReference type="NCBI Taxonomy" id="478820"/>
    <lineage>
        <taxon>Eukaryota</taxon>
        <taxon>Sar</taxon>
        <taxon>Stramenopiles</taxon>
        <taxon>Bigyra</taxon>
        <taxon>Opalozoa</taxon>
        <taxon>Opalinata</taxon>
        <taxon>Blastocystidae</taxon>
        <taxon>Blastocystis</taxon>
    </lineage>
</organism>
<reference evidence="5 6" key="1">
    <citation type="submission" date="2016-05" db="EMBL/GenBank/DDBJ databases">
        <title>Nuclear genome of Blastocystis sp. subtype 1 NandII.</title>
        <authorList>
            <person name="Gentekaki E."/>
            <person name="Curtis B."/>
            <person name="Stairs C."/>
            <person name="Eme L."/>
            <person name="Herman E."/>
            <person name="Klimes V."/>
            <person name="Arias M.C."/>
            <person name="Elias M."/>
            <person name="Hilliou F."/>
            <person name="Klute M."/>
            <person name="Malik S.-B."/>
            <person name="Pightling A."/>
            <person name="Rachubinski R."/>
            <person name="Salas D."/>
            <person name="Schlacht A."/>
            <person name="Suga H."/>
            <person name="Archibald J."/>
            <person name="Ball S.G."/>
            <person name="Clark G."/>
            <person name="Dacks J."/>
            <person name="Van Der Giezen M."/>
            <person name="Tsaousis A."/>
            <person name="Roger A."/>
        </authorList>
    </citation>
    <scope>NUCLEOTIDE SEQUENCE [LARGE SCALE GENOMIC DNA]</scope>
    <source>
        <strain evidence="6">ATCC 50177 / NandII</strain>
    </source>
</reference>
<dbReference type="GO" id="GO:0005634">
    <property type="term" value="C:nucleus"/>
    <property type="evidence" value="ECO:0007669"/>
    <property type="project" value="UniProtKB-SubCell"/>
</dbReference>
<evidence type="ECO:0000256" key="1">
    <source>
        <dbReference type="ARBA" id="ARBA00004123"/>
    </source>
</evidence>
<dbReference type="Pfam" id="PF02463">
    <property type="entry name" value="SMC_N"/>
    <property type="match status" value="1"/>
</dbReference>
<feature type="domain" description="SMC hinge" evidence="4">
    <location>
        <begin position="485"/>
        <end position="599"/>
    </location>
</feature>
<evidence type="ECO:0000313" key="6">
    <source>
        <dbReference type="Proteomes" id="UP000078348"/>
    </source>
</evidence>
<feature type="coiled-coil region" evidence="3">
    <location>
        <begin position="764"/>
        <end position="838"/>
    </location>
</feature>
<feature type="coiled-coil region" evidence="3">
    <location>
        <begin position="204"/>
        <end position="463"/>
    </location>
</feature>
<evidence type="ECO:0000313" key="5">
    <source>
        <dbReference type="EMBL" id="OAO15346.1"/>
    </source>
</evidence>
<protein>
    <submittedName>
        <fullName evidence="5">Structural maintenance of chromosomes protein 4</fullName>
    </submittedName>
</protein>
<dbReference type="InterPro" id="IPR027417">
    <property type="entry name" value="P-loop_NTPase"/>
</dbReference>
<dbReference type="GO" id="GO:0051276">
    <property type="term" value="P:chromosome organization"/>
    <property type="evidence" value="ECO:0007669"/>
    <property type="project" value="InterPro"/>
</dbReference>
<feature type="coiled-coil region" evidence="3">
    <location>
        <begin position="633"/>
        <end position="713"/>
    </location>
</feature>
<dbReference type="Gene3D" id="3.40.50.300">
    <property type="entry name" value="P-loop containing nucleotide triphosphate hydrolases"/>
    <property type="match status" value="2"/>
</dbReference>
<sequence length="1030" mass="117479">MSVHISRITLTNFKSYYGEVVIPIRESFVCIVGKNGSGKSALMDALCWVLGFRSQSIRTESMQQLVNDKSRAEGNREARAEVEFTIDGVAFGSESSSPLQQFRAIPTCLSKEQSQQGSSILFSIGRRISGSSLEYFGSVQRSAPFPLRFSDIKSVLSALHIQVNTRGKFIIQQSELLSGVRQKKTGLLDIIEESVGSAPIVQRIEECEKQEKALRAQKESVEGRLKEIEAFQKANEEEWAIEKKLEGERKEKEEAETEWERAQRVERELEALLSKQAVEAMRKRLEQSAKEWEEKKKEAEECNVEYEKEKEKKKRVEEELRGVSKEVKGVKEKKQALKRLQLQLIDMLDKKSEVSDQKGRKEAELVQLAEAVQAVQEEEAVQEQEAVRAARKKRTWERVQELRRMEEEVKEEKAHVAALRQERASCAMEEERAARRNALLVQLEGLREERARKQAEVAALQSLLAVKTEAPTPHPLDPLVKQAMPAVQGLLARLPIRVRETRLCLAINTALRSHLERDVVVGDRRTAAVLVDLTREKRLERVNCLIVAELGRKEEAERVPGALRMIDCLCFPHELESVVRFVTDKWYVVEDKESAIALQRRRRAVNCVTVDGVLFFGNGEVRRGACQSAVRWRSEEEGRVLSAEERREKEEQKERVEKEVKALSEQIEAVEKKEELKADTKATRSVASVDRLIARAEKQIQLREREMASMRVENAEPVSEAEYETAEAVLKAVNQWKETMHRVGAVRREAASLAQQLEVLCASEKELDGAIEEMEKGMDKEEERRLRKREKELEKEEKALEGVLEEMAVRHMKADRLLGALERETRQLREEVKRGEKEDMVCALSEDTLRLLQWTEEKTVLDDSQVRAVRAAKRKTSRLCAEMKQKARDCASLIAALEAKQNLTVLRRLKEEKEEATTLQTALETIDTDLARCEQARRTAETERLDALKAAVETINRRMSALFAEITFSGDCYIKCPADYQTAFSEGVAFRCKLDRTPWTFYARLSGGQQALCLLAFVLAINSVFVGNEE</sequence>
<dbReference type="SMART" id="SM00968">
    <property type="entry name" value="SMC_hinge"/>
    <property type="match status" value="1"/>
</dbReference>
<evidence type="ECO:0000256" key="2">
    <source>
        <dbReference type="ARBA" id="ARBA00023054"/>
    </source>
</evidence>
<accession>A0A196SG99</accession>
<evidence type="ECO:0000259" key="4">
    <source>
        <dbReference type="SMART" id="SM00968"/>
    </source>
</evidence>